<proteinExistence type="inferred from homology"/>
<dbReference type="GO" id="GO:1990050">
    <property type="term" value="F:phosphatidic acid transfer activity"/>
    <property type="evidence" value="ECO:0007669"/>
    <property type="project" value="TreeGrafter"/>
</dbReference>
<keyword evidence="5" id="KW-1185">Reference proteome</keyword>
<reference evidence="4" key="1">
    <citation type="submission" date="2021-12" db="EMBL/GenBank/DDBJ databases">
        <title>Prjna785345.</title>
        <authorList>
            <person name="Rujirawat T."/>
            <person name="Krajaejun T."/>
        </authorList>
    </citation>
    <scope>NUCLEOTIDE SEQUENCE</scope>
    <source>
        <strain evidence="4">Pi057C3</strain>
    </source>
</reference>
<evidence type="ECO:0000313" key="5">
    <source>
        <dbReference type="Proteomes" id="UP001209570"/>
    </source>
</evidence>
<protein>
    <recommendedName>
        <fullName evidence="6">Mitochondrial distribution and morphology protein 35</fullName>
    </recommendedName>
</protein>
<accession>A0AAD5M8N9</accession>
<name>A0AAD5M8N9_PYTIN</name>
<dbReference type="Proteomes" id="UP001209570">
    <property type="component" value="Unassembled WGS sequence"/>
</dbReference>
<evidence type="ECO:0000313" key="4">
    <source>
        <dbReference type="EMBL" id="KAJ0408603.1"/>
    </source>
</evidence>
<dbReference type="GO" id="GO:0005829">
    <property type="term" value="C:cytosol"/>
    <property type="evidence" value="ECO:0007669"/>
    <property type="project" value="TreeGrafter"/>
</dbReference>
<gene>
    <name evidence="4" type="ORF">P43SY_008950</name>
</gene>
<evidence type="ECO:0000256" key="2">
    <source>
        <dbReference type="ARBA" id="ARBA00023157"/>
    </source>
</evidence>
<organism evidence="4 5">
    <name type="scientific">Pythium insidiosum</name>
    <name type="common">Pythiosis disease agent</name>
    <dbReference type="NCBI Taxonomy" id="114742"/>
    <lineage>
        <taxon>Eukaryota</taxon>
        <taxon>Sar</taxon>
        <taxon>Stramenopiles</taxon>
        <taxon>Oomycota</taxon>
        <taxon>Peronosporomycetes</taxon>
        <taxon>Pythiales</taxon>
        <taxon>Pythiaceae</taxon>
        <taxon>Pythium</taxon>
    </lineage>
</organism>
<dbReference type="AlphaFoldDB" id="A0AAD5M8N9"/>
<dbReference type="Pfam" id="PF05254">
    <property type="entry name" value="UPF0203"/>
    <property type="match status" value="1"/>
</dbReference>
<evidence type="ECO:0000256" key="1">
    <source>
        <dbReference type="ARBA" id="ARBA00006196"/>
    </source>
</evidence>
<keyword evidence="2" id="KW-1015">Disulfide bond</keyword>
<dbReference type="GO" id="GO:0005634">
    <property type="term" value="C:nucleus"/>
    <property type="evidence" value="ECO:0007669"/>
    <property type="project" value="TreeGrafter"/>
</dbReference>
<comment type="similarity">
    <text evidence="1">Belongs to the TRIAP1/MDM35 family.</text>
</comment>
<dbReference type="GO" id="GO:0045332">
    <property type="term" value="P:phospholipid translocation"/>
    <property type="evidence" value="ECO:0007669"/>
    <property type="project" value="TreeGrafter"/>
</dbReference>
<dbReference type="PANTHER" id="PTHR46403">
    <property type="entry name" value="TP53-REGULATED INHIBITOR OF APOPTOSIS 1"/>
    <property type="match status" value="1"/>
</dbReference>
<dbReference type="InterPro" id="IPR007918">
    <property type="entry name" value="MDM35_apoptosis"/>
</dbReference>
<dbReference type="GO" id="GO:0005758">
    <property type="term" value="C:mitochondrial intermembrane space"/>
    <property type="evidence" value="ECO:0007669"/>
    <property type="project" value="TreeGrafter"/>
</dbReference>
<feature type="region of interest" description="Disordered" evidence="3">
    <location>
        <begin position="77"/>
        <end position="98"/>
    </location>
</feature>
<sequence length="98" mass="11194">MADASSDEDRGCWQKKATYDQCFDQWYKDVFLQQKANGQVGCQAEYKAYSECFLKELGKDQGLVEGIKSVMAPDVRQRWEAQTKSTEASEKKPTEAKK</sequence>
<evidence type="ECO:0000256" key="3">
    <source>
        <dbReference type="SAM" id="MobiDB-lite"/>
    </source>
</evidence>
<evidence type="ECO:0008006" key="6">
    <source>
        <dbReference type="Google" id="ProtNLM"/>
    </source>
</evidence>
<comment type="caution">
    <text evidence="4">The sequence shown here is derived from an EMBL/GenBank/DDBJ whole genome shotgun (WGS) entry which is preliminary data.</text>
</comment>
<dbReference type="PANTHER" id="PTHR46403:SF1">
    <property type="entry name" value="TP53-REGULATED INHIBITOR OF APOPTOSIS 1"/>
    <property type="match status" value="1"/>
</dbReference>
<dbReference type="EMBL" id="JAKCXM010000010">
    <property type="protein sequence ID" value="KAJ0408603.1"/>
    <property type="molecule type" value="Genomic_DNA"/>
</dbReference>